<feature type="transmembrane region" description="Helical" evidence="1">
    <location>
        <begin position="312"/>
        <end position="332"/>
    </location>
</feature>
<dbReference type="InterPro" id="IPR052728">
    <property type="entry name" value="O2_lipid_transport_reg"/>
</dbReference>
<gene>
    <name evidence="3" type="ORF">FHP08_01380</name>
</gene>
<feature type="transmembrane region" description="Helical" evidence="1">
    <location>
        <begin position="180"/>
        <end position="197"/>
    </location>
</feature>
<evidence type="ECO:0000313" key="4">
    <source>
        <dbReference type="Proteomes" id="UP000321548"/>
    </source>
</evidence>
<dbReference type="EMBL" id="VDUY01000001">
    <property type="protein sequence ID" value="TXL68369.1"/>
    <property type="molecule type" value="Genomic_DNA"/>
</dbReference>
<reference evidence="3 4" key="1">
    <citation type="submission" date="2019-06" db="EMBL/GenBank/DDBJ databases">
        <title>Quisquiliibacterium sp. nov., isolated from a maize field.</title>
        <authorList>
            <person name="Lin S.-Y."/>
            <person name="Tsai C.-F."/>
            <person name="Young C.-C."/>
        </authorList>
    </citation>
    <scope>NUCLEOTIDE SEQUENCE [LARGE SCALE GENOMIC DNA]</scope>
    <source>
        <strain evidence="3 4">CC-CFT501</strain>
    </source>
</reference>
<feature type="transmembrane region" description="Helical" evidence="1">
    <location>
        <begin position="227"/>
        <end position="244"/>
    </location>
</feature>
<feature type="domain" description="Acyltransferase 3" evidence="2">
    <location>
        <begin position="14"/>
        <end position="312"/>
    </location>
</feature>
<dbReference type="Proteomes" id="UP000321548">
    <property type="component" value="Unassembled WGS sequence"/>
</dbReference>
<keyword evidence="1" id="KW-0472">Membrane</keyword>
<accession>A0A5C8P4G2</accession>
<keyword evidence="3" id="KW-0808">Transferase</keyword>
<keyword evidence="1" id="KW-1133">Transmembrane helix</keyword>
<feature type="transmembrane region" description="Helical" evidence="1">
    <location>
        <begin position="250"/>
        <end position="268"/>
    </location>
</feature>
<sequence length="351" mass="37113">MSRSAALAARLPLIDALKAIASQLIVLHHLAFYGPMSDAAAPLAPALFGWLTEHARVAVQVFLVIGGFLTARSLARTGAAPATPGRMLAAFGRRYRRLALPFIAAIGLAIVGAAIARAWMQHDSVPAAPGLGQLLAHALLLHDLLGQEALSAGVWYVAIDLQLFGTMLLAIWLGQRLGAPWLPVLALALASLFVFNRDARWDVAAPYFFGAYALGAFAWQARDRARIPLAAILLLAATVAALALDFRVRIAVALAVAIGLAAASRWGMLSRWPHARPIAFLGNISYSVFLVHFPVCLVVNAAFARFVGADPFANLAGIGLAWAASVAAGAFFHRRIETRFGGAAAPEAPAR</sequence>
<dbReference type="PANTHER" id="PTHR11161:SF0">
    <property type="entry name" value="O-ACYLTRANSFERASE LIKE PROTEIN"/>
    <property type="match status" value="1"/>
</dbReference>
<dbReference type="AlphaFoldDB" id="A0A5C8P4G2"/>
<evidence type="ECO:0000259" key="2">
    <source>
        <dbReference type="Pfam" id="PF01757"/>
    </source>
</evidence>
<dbReference type="PANTHER" id="PTHR11161">
    <property type="entry name" value="O-ACYLTRANSFERASE"/>
    <property type="match status" value="1"/>
</dbReference>
<name>A0A5C8P4G2_9BURK</name>
<feature type="transmembrane region" description="Helical" evidence="1">
    <location>
        <begin position="153"/>
        <end position="173"/>
    </location>
</feature>
<evidence type="ECO:0000313" key="3">
    <source>
        <dbReference type="EMBL" id="TXL68369.1"/>
    </source>
</evidence>
<feature type="transmembrane region" description="Helical" evidence="1">
    <location>
        <begin position="98"/>
        <end position="120"/>
    </location>
</feature>
<keyword evidence="4" id="KW-1185">Reference proteome</keyword>
<organism evidence="3 4">
    <name type="scientific">Zeimonas arvi</name>
    <dbReference type="NCBI Taxonomy" id="2498847"/>
    <lineage>
        <taxon>Bacteria</taxon>
        <taxon>Pseudomonadati</taxon>
        <taxon>Pseudomonadota</taxon>
        <taxon>Betaproteobacteria</taxon>
        <taxon>Burkholderiales</taxon>
        <taxon>Burkholderiaceae</taxon>
        <taxon>Zeimonas</taxon>
    </lineage>
</organism>
<dbReference type="OrthoDB" id="8956208at2"/>
<feature type="transmembrane region" description="Helical" evidence="1">
    <location>
        <begin position="280"/>
        <end position="306"/>
    </location>
</feature>
<proteinExistence type="predicted"/>
<feature type="transmembrane region" description="Helical" evidence="1">
    <location>
        <begin position="203"/>
        <end position="220"/>
    </location>
</feature>
<dbReference type="InterPro" id="IPR002656">
    <property type="entry name" value="Acyl_transf_3_dom"/>
</dbReference>
<protein>
    <submittedName>
        <fullName evidence="3">Acyltransferase</fullName>
    </submittedName>
</protein>
<dbReference type="Pfam" id="PF01757">
    <property type="entry name" value="Acyl_transf_3"/>
    <property type="match status" value="1"/>
</dbReference>
<keyword evidence="1" id="KW-0812">Transmembrane</keyword>
<keyword evidence="3" id="KW-0012">Acyltransferase</keyword>
<dbReference type="GO" id="GO:0016747">
    <property type="term" value="F:acyltransferase activity, transferring groups other than amino-acyl groups"/>
    <property type="evidence" value="ECO:0007669"/>
    <property type="project" value="InterPro"/>
</dbReference>
<evidence type="ECO:0000256" key="1">
    <source>
        <dbReference type="SAM" id="Phobius"/>
    </source>
</evidence>
<comment type="caution">
    <text evidence="3">The sequence shown here is derived from an EMBL/GenBank/DDBJ whole genome shotgun (WGS) entry which is preliminary data.</text>
</comment>
<dbReference type="RefSeq" id="WP_147702510.1">
    <property type="nucleotide sequence ID" value="NZ_VDUY01000001.1"/>
</dbReference>